<feature type="region of interest" description="Disordered" evidence="7">
    <location>
        <begin position="102"/>
        <end position="124"/>
    </location>
</feature>
<dbReference type="SUPFAM" id="SSF54534">
    <property type="entry name" value="FKBP-like"/>
    <property type="match status" value="1"/>
</dbReference>
<dbReference type="InterPro" id="IPR043323">
    <property type="entry name" value="PIN4"/>
</dbReference>
<reference evidence="9" key="1">
    <citation type="journal article" date="2019" name="Sci. Rep.">
        <title>Draft genome of Tanacetum cinerariifolium, the natural source of mosquito coil.</title>
        <authorList>
            <person name="Yamashiro T."/>
            <person name="Shiraishi A."/>
            <person name="Satake H."/>
            <person name="Nakayama K."/>
        </authorList>
    </citation>
    <scope>NUCLEOTIDE SEQUENCE</scope>
</reference>
<dbReference type="GO" id="GO:0003677">
    <property type="term" value="F:DNA binding"/>
    <property type="evidence" value="ECO:0007669"/>
    <property type="project" value="InterPro"/>
</dbReference>
<accession>A0A699HXV4</accession>
<dbReference type="EC" id="5.2.1.8" evidence="6"/>
<evidence type="ECO:0000256" key="1">
    <source>
        <dbReference type="ARBA" id="ARBA00000971"/>
    </source>
</evidence>
<dbReference type="InterPro" id="IPR000297">
    <property type="entry name" value="PPIase_PpiC"/>
</dbReference>
<name>A0A699HXV4_TANCI</name>
<dbReference type="EMBL" id="BKCJ010232084">
    <property type="protein sequence ID" value="GEZ01483.1"/>
    <property type="molecule type" value="Genomic_DNA"/>
</dbReference>
<evidence type="ECO:0000259" key="8">
    <source>
        <dbReference type="PROSITE" id="PS50198"/>
    </source>
</evidence>
<sequence length="272" mass="30426">MLPIHGFLKFLQRFRRHLLNSKQWEQRFKSFSRRSTSGSAQFLRDRLVSWSSKKQKSTAISTTEAEYIALSGCCAQVLWMRSQLSDYGLCSIRSLYIDAKGGKGKAKAGGSEEGGAKGKGKSGKAADGLGTCTYVKARHILYEKQGKINEAYKKLQDGWLSNGDKVPPAEFAKIATEYSECPSGKKGGDLGWFPRGKMAGPFQEMSNDKESSAAGIDNRAPMLEEDDYKSWKIRMERYIHSKGDGKKRRERMRERETRIITDGSGVLGGKKR</sequence>
<organism evidence="9">
    <name type="scientific">Tanacetum cinerariifolium</name>
    <name type="common">Dalmatian daisy</name>
    <name type="synonym">Chrysanthemum cinerariifolium</name>
    <dbReference type="NCBI Taxonomy" id="118510"/>
    <lineage>
        <taxon>Eukaryota</taxon>
        <taxon>Viridiplantae</taxon>
        <taxon>Streptophyta</taxon>
        <taxon>Embryophyta</taxon>
        <taxon>Tracheophyta</taxon>
        <taxon>Spermatophyta</taxon>
        <taxon>Magnoliopsida</taxon>
        <taxon>eudicotyledons</taxon>
        <taxon>Gunneridae</taxon>
        <taxon>Pentapetalae</taxon>
        <taxon>asterids</taxon>
        <taxon>campanulids</taxon>
        <taxon>Asterales</taxon>
        <taxon>Asteraceae</taxon>
        <taxon>Asteroideae</taxon>
        <taxon>Anthemideae</taxon>
        <taxon>Anthemidinae</taxon>
        <taxon>Tanacetum</taxon>
    </lineage>
</organism>
<comment type="similarity">
    <text evidence="2">Belongs to the PpiC/parvulin rotamase family. PIN4 subfamily.</text>
</comment>
<feature type="region of interest" description="Disordered" evidence="7">
    <location>
        <begin position="242"/>
        <end position="272"/>
    </location>
</feature>
<dbReference type="AlphaFoldDB" id="A0A699HXV4"/>
<evidence type="ECO:0000256" key="4">
    <source>
        <dbReference type="ARBA" id="ARBA00023235"/>
    </source>
</evidence>
<evidence type="ECO:0000313" key="9">
    <source>
        <dbReference type="EMBL" id="GEZ01483.1"/>
    </source>
</evidence>
<proteinExistence type="inferred from homology"/>
<feature type="domain" description="PpiC" evidence="8">
    <location>
        <begin position="132"/>
        <end position="204"/>
    </location>
</feature>
<dbReference type="GO" id="GO:0006364">
    <property type="term" value="P:rRNA processing"/>
    <property type="evidence" value="ECO:0007669"/>
    <property type="project" value="InterPro"/>
</dbReference>
<dbReference type="CDD" id="cd09272">
    <property type="entry name" value="RNase_HI_RT_Ty1"/>
    <property type="match status" value="1"/>
</dbReference>
<comment type="caution">
    <text evidence="9">The sequence shown here is derived from an EMBL/GenBank/DDBJ whole genome shotgun (WGS) entry which is preliminary data.</text>
</comment>
<dbReference type="Pfam" id="PF13616">
    <property type="entry name" value="Rotamase_3"/>
    <property type="match status" value="1"/>
</dbReference>
<gene>
    <name evidence="9" type="ORF">Tci_473456</name>
</gene>
<evidence type="ECO:0000256" key="5">
    <source>
        <dbReference type="PROSITE-ProRule" id="PRU00278"/>
    </source>
</evidence>
<dbReference type="InterPro" id="IPR046357">
    <property type="entry name" value="PPIase_dom_sf"/>
</dbReference>
<dbReference type="GO" id="GO:0003755">
    <property type="term" value="F:peptidyl-prolyl cis-trans isomerase activity"/>
    <property type="evidence" value="ECO:0007669"/>
    <property type="project" value="UniProtKB-UniRule"/>
</dbReference>
<evidence type="ECO:0000256" key="2">
    <source>
        <dbReference type="ARBA" id="ARBA00010242"/>
    </source>
</evidence>
<dbReference type="Gene3D" id="3.10.50.40">
    <property type="match status" value="1"/>
</dbReference>
<evidence type="ECO:0000256" key="6">
    <source>
        <dbReference type="RuleBase" id="RU363014"/>
    </source>
</evidence>
<keyword evidence="3 5" id="KW-0697">Rotamase</keyword>
<dbReference type="PROSITE" id="PS50198">
    <property type="entry name" value="PPIC_PPIASE_2"/>
    <property type="match status" value="1"/>
</dbReference>
<dbReference type="PANTHER" id="PTHR45995">
    <property type="match status" value="1"/>
</dbReference>
<protein>
    <recommendedName>
        <fullName evidence="6">Peptidyl-prolyl cis-trans isomerase</fullName>
        <ecNumber evidence="6">5.2.1.8</ecNumber>
    </recommendedName>
</protein>
<evidence type="ECO:0000256" key="3">
    <source>
        <dbReference type="ARBA" id="ARBA00023110"/>
    </source>
</evidence>
<keyword evidence="4 5" id="KW-0413">Isomerase</keyword>
<evidence type="ECO:0000256" key="7">
    <source>
        <dbReference type="SAM" id="MobiDB-lite"/>
    </source>
</evidence>
<comment type="catalytic activity">
    <reaction evidence="1 6">
        <text>[protein]-peptidylproline (omega=180) = [protein]-peptidylproline (omega=0)</text>
        <dbReference type="Rhea" id="RHEA:16237"/>
        <dbReference type="Rhea" id="RHEA-COMP:10747"/>
        <dbReference type="Rhea" id="RHEA-COMP:10748"/>
        <dbReference type="ChEBI" id="CHEBI:83833"/>
        <dbReference type="ChEBI" id="CHEBI:83834"/>
        <dbReference type="EC" id="5.2.1.8"/>
    </reaction>
</comment>